<protein>
    <submittedName>
        <fullName evidence="3">FAD-binding oxidoreductase</fullName>
    </submittedName>
</protein>
<dbReference type="EMBL" id="JAGIYY010000001">
    <property type="protein sequence ID" value="MBP0437050.1"/>
    <property type="molecule type" value="Genomic_DNA"/>
</dbReference>
<gene>
    <name evidence="3" type="ORF">J5Y06_00105</name>
</gene>
<dbReference type="SUPFAM" id="SSF51905">
    <property type="entry name" value="FAD/NAD(P)-binding domain"/>
    <property type="match status" value="1"/>
</dbReference>
<evidence type="ECO:0000313" key="3">
    <source>
        <dbReference type="EMBL" id="MBP0437050.1"/>
    </source>
</evidence>
<proteinExistence type="predicted"/>
<dbReference type="Gene3D" id="3.50.50.60">
    <property type="entry name" value="FAD/NAD(P)-binding domain"/>
    <property type="match status" value="1"/>
</dbReference>
<dbReference type="Pfam" id="PF01266">
    <property type="entry name" value="DAO"/>
    <property type="match status" value="1"/>
</dbReference>
<dbReference type="PANTHER" id="PTHR13847:SF289">
    <property type="entry name" value="GLYCINE OXIDASE"/>
    <property type="match status" value="1"/>
</dbReference>
<comment type="caution">
    <text evidence="3">The sequence shown here is derived from an EMBL/GenBank/DDBJ whole genome shotgun (WGS) entry which is preliminary data.</text>
</comment>
<dbReference type="AlphaFoldDB" id="A0A8J7QYY7"/>
<evidence type="ECO:0000256" key="1">
    <source>
        <dbReference type="ARBA" id="ARBA00023002"/>
    </source>
</evidence>
<keyword evidence="1" id="KW-0560">Oxidoreductase</keyword>
<dbReference type="InterPro" id="IPR036188">
    <property type="entry name" value="FAD/NAD-bd_sf"/>
</dbReference>
<dbReference type="PANTHER" id="PTHR13847">
    <property type="entry name" value="SARCOSINE DEHYDROGENASE-RELATED"/>
    <property type="match status" value="1"/>
</dbReference>
<dbReference type="Proteomes" id="UP000666240">
    <property type="component" value="Unassembled WGS sequence"/>
</dbReference>
<dbReference type="GO" id="GO:0016491">
    <property type="term" value="F:oxidoreductase activity"/>
    <property type="evidence" value="ECO:0007669"/>
    <property type="project" value="UniProtKB-KW"/>
</dbReference>
<evidence type="ECO:0000259" key="2">
    <source>
        <dbReference type="Pfam" id="PF01266"/>
    </source>
</evidence>
<organism evidence="3 4">
    <name type="scientific">Tianweitania sediminis</name>
    <dbReference type="NCBI Taxonomy" id="1502156"/>
    <lineage>
        <taxon>Bacteria</taxon>
        <taxon>Pseudomonadati</taxon>
        <taxon>Pseudomonadota</taxon>
        <taxon>Alphaproteobacteria</taxon>
        <taxon>Hyphomicrobiales</taxon>
        <taxon>Phyllobacteriaceae</taxon>
        <taxon>Tianweitania</taxon>
    </lineage>
</organism>
<accession>A0A8J7QYY7</accession>
<reference evidence="3" key="1">
    <citation type="submission" date="2021-03" db="EMBL/GenBank/DDBJ databases">
        <title>Genome sequencing and assembly of Tianweitania sediminis.</title>
        <authorList>
            <person name="Chhetri G."/>
        </authorList>
    </citation>
    <scope>NUCLEOTIDE SEQUENCE</scope>
    <source>
        <strain evidence="3">Z8</strain>
    </source>
</reference>
<dbReference type="InterPro" id="IPR006076">
    <property type="entry name" value="FAD-dep_OxRdtase"/>
</dbReference>
<sequence length="406" mass="43505">MADCIVVGAGMVGVATALALQERGQTVVLVDRREPGRETSYGNAGVIQVEAVEPYAFPRSIGEIASAALGMNAKVRWRAGSMHRWGGPLLQYFAKSAPESHKRIAIQYSQLIRRALNDHDPLIEAAGAQALVRRDGFRQIHRSERSFEAAAREAERITASYGVAARLETGKELGAAEPNLRQQLGGAVRWIEAATCADPGALVAAYASLFARRGGTILCADAGTLVQSGNSWAVTGPNGKVDASMAVVALGPWAGEFLRRFDYRIPMFFKRGYHRHFTGAGPDLPMIDADRGGVISPMRQGLRVLTGAELTWIDSAPSARQLRQVEKAAGELFELGEPVAETAWHGNRPCMPGMLPIVGAAPRHHGLWFNFGHGHQGFTLGPTTAALLADAITCGRTLPSELQLAA</sequence>
<dbReference type="RefSeq" id="WP_209333094.1">
    <property type="nucleotide sequence ID" value="NZ_JAGIYY010000001.1"/>
</dbReference>
<dbReference type="GO" id="GO:0005737">
    <property type="term" value="C:cytoplasm"/>
    <property type="evidence" value="ECO:0007669"/>
    <property type="project" value="TreeGrafter"/>
</dbReference>
<feature type="domain" description="FAD dependent oxidoreductase" evidence="2">
    <location>
        <begin position="3"/>
        <end position="390"/>
    </location>
</feature>
<name>A0A8J7QYY7_9HYPH</name>
<keyword evidence="4" id="KW-1185">Reference proteome</keyword>
<dbReference type="Gene3D" id="3.30.9.10">
    <property type="entry name" value="D-Amino Acid Oxidase, subunit A, domain 2"/>
    <property type="match status" value="1"/>
</dbReference>
<evidence type="ECO:0000313" key="4">
    <source>
        <dbReference type="Proteomes" id="UP000666240"/>
    </source>
</evidence>